<dbReference type="Proteomes" id="UP001153292">
    <property type="component" value="Chromosome 10"/>
</dbReference>
<dbReference type="SUPFAM" id="SSF141000">
    <property type="entry name" value="Glu-tRNAGln amidotransferase C subunit"/>
    <property type="match status" value="1"/>
</dbReference>
<keyword evidence="2 3" id="KW-0496">Mitochondrion</keyword>
<dbReference type="HAMAP" id="MF_00122">
    <property type="entry name" value="GatC"/>
    <property type="match status" value="1"/>
</dbReference>
<protein>
    <recommendedName>
        <fullName evidence="3">Glutamyl-tRNA(Gln) amidotransferase subunit C, mitochondrial</fullName>
        <shortName evidence="3">Glu-AdT subunit C</shortName>
        <ecNumber evidence="3">6.3.5.-</ecNumber>
    </recommendedName>
</protein>
<comment type="subunit">
    <text evidence="3">Subunit of the heterotrimeric GatCAB amidotransferase (AdT) complex, composed of A, B and C subunits.</text>
</comment>
<keyword evidence="3" id="KW-0648">Protein biosynthesis</keyword>
<keyword evidence="3" id="KW-0436">Ligase</keyword>
<organism evidence="4 5">
    <name type="scientific">Chilo suppressalis</name>
    <name type="common">Asiatic rice borer moth</name>
    <dbReference type="NCBI Taxonomy" id="168631"/>
    <lineage>
        <taxon>Eukaryota</taxon>
        <taxon>Metazoa</taxon>
        <taxon>Ecdysozoa</taxon>
        <taxon>Arthropoda</taxon>
        <taxon>Hexapoda</taxon>
        <taxon>Insecta</taxon>
        <taxon>Pterygota</taxon>
        <taxon>Neoptera</taxon>
        <taxon>Endopterygota</taxon>
        <taxon>Lepidoptera</taxon>
        <taxon>Glossata</taxon>
        <taxon>Ditrysia</taxon>
        <taxon>Pyraloidea</taxon>
        <taxon>Crambidae</taxon>
        <taxon>Crambinae</taxon>
        <taxon>Chilo</taxon>
    </lineage>
</organism>
<keyword evidence="1 3" id="KW-0547">Nucleotide-binding</keyword>
<evidence type="ECO:0000256" key="2">
    <source>
        <dbReference type="ARBA" id="ARBA00023128"/>
    </source>
</evidence>
<keyword evidence="5" id="KW-1185">Reference proteome</keyword>
<sequence length="151" mass="17159">MNYISTIISYNKLQIIKSAVRNLCLKNLSTRQAQPIDHKEENVRVDKNTLALLERLSLVKCDSTEGLTVLEDSIAFANKILHINTDNVDPLYSVLENENVYLRNDVVTQGDCQKDILKNAVLKEDDYFVAPPGNIPLQEIQIDKKEQETKS</sequence>
<name>A0ABN8AST4_CHISP</name>
<dbReference type="EMBL" id="OU963903">
    <property type="protein sequence ID" value="CAH0397929.1"/>
    <property type="molecule type" value="Genomic_DNA"/>
</dbReference>
<dbReference type="InterPro" id="IPR003837">
    <property type="entry name" value="GatC"/>
</dbReference>
<comment type="similarity">
    <text evidence="3">Belongs to the GatC family.</text>
</comment>
<dbReference type="PANTHER" id="PTHR15004">
    <property type="entry name" value="GLUTAMYL-TRNA(GLN) AMIDOTRANSFERASE SUBUNIT C, MITOCHONDRIAL"/>
    <property type="match status" value="1"/>
</dbReference>
<dbReference type="EC" id="6.3.5.-" evidence="3"/>
<evidence type="ECO:0000256" key="3">
    <source>
        <dbReference type="HAMAP-Rule" id="MF_03149"/>
    </source>
</evidence>
<evidence type="ECO:0000256" key="1">
    <source>
        <dbReference type="ARBA" id="ARBA00022741"/>
    </source>
</evidence>
<gene>
    <name evidence="4" type="ORF">CHILSU_LOCUS1029</name>
</gene>
<dbReference type="InterPro" id="IPR036113">
    <property type="entry name" value="Asp/Glu-ADT_sf_sub_c"/>
</dbReference>
<evidence type="ECO:0000313" key="5">
    <source>
        <dbReference type="Proteomes" id="UP001153292"/>
    </source>
</evidence>
<keyword evidence="3" id="KW-0067">ATP-binding</keyword>
<comment type="subcellular location">
    <subcellularLocation>
        <location evidence="3">Mitochondrion</location>
    </subcellularLocation>
</comment>
<dbReference type="PANTHER" id="PTHR15004:SF0">
    <property type="entry name" value="GLUTAMYL-TRNA(GLN) AMIDOTRANSFERASE SUBUNIT C, MITOCHONDRIAL"/>
    <property type="match status" value="1"/>
</dbReference>
<evidence type="ECO:0000313" key="4">
    <source>
        <dbReference type="EMBL" id="CAH0397929.1"/>
    </source>
</evidence>
<dbReference type="Pfam" id="PF02686">
    <property type="entry name" value="GatC"/>
    <property type="match status" value="1"/>
</dbReference>
<accession>A0ABN8AST4</accession>
<proteinExistence type="inferred from homology"/>
<comment type="function">
    <text evidence="3">Allows the formation of correctly charged Gln-tRNA(Gln) through the transamidation of misacylated Glu-tRNA(Gln) in the mitochondria. The reaction takes place in the presence of glutamine and ATP through an activated gamma-phospho-Glu-tRNA(Gln).</text>
</comment>
<comment type="catalytic activity">
    <reaction evidence="3">
        <text>L-glutamyl-tRNA(Gln) + L-glutamine + ATP + H2O = L-glutaminyl-tRNA(Gln) + L-glutamate + ADP + phosphate + H(+)</text>
        <dbReference type="Rhea" id="RHEA:17521"/>
        <dbReference type="Rhea" id="RHEA-COMP:9681"/>
        <dbReference type="Rhea" id="RHEA-COMP:9684"/>
        <dbReference type="ChEBI" id="CHEBI:15377"/>
        <dbReference type="ChEBI" id="CHEBI:15378"/>
        <dbReference type="ChEBI" id="CHEBI:29985"/>
        <dbReference type="ChEBI" id="CHEBI:30616"/>
        <dbReference type="ChEBI" id="CHEBI:43474"/>
        <dbReference type="ChEBI" id="CHEBI:58359"/>
        <dbReference type="ChEBI" id="CHEBI:78520"/>
        <dbReference type="ChEBI" id="CHEBI:78521"/>
        <dbReference type="ChEBI" id="CHEBI:456216"/>
    </reaction>
</comment>
<reference evidence="4" key="1">
    <citation type="submission" date="2021-12" db="EMBL/GenBank/DDBJ databases">
        <authorList>
            <person name="King R."/>
        </authorList>
    </citation>
    <scope>NUCLEOTIDE SEQUENCE</scope>
</reference>